<dbReference type="Proteomes" id="UP001165124">
    <property type="component" value="Unassembled WGS sequence"/>
</dbReference>
<evidence type="ECO:0000256" key="3">
    <source>
        <dbReference type="ARBA" id="ARBA00022989"/>
    </source>
</evidence>
<dbReference type="Gene3D" id="1.20.1250.20">
    <property type="entry name" value="MFS general substrate transporter like domains"/>
    <property type="match status" value="1"/>
</dbReference>
<dbReference type="PROSITE" id="PS50850">
    <property type="entry name" value="MFS"/>
    <property type="match status" value="1"/>
</dbReference>
<comment type="subcellular location">
    <subcellularLocation>
        <location evidence="1">Cell membrane</location>
        <topology evidence="1">Multi-pass membrane protein</topology>
    </subcellularLocation>
</comment>
<evidence type="ECO:0000313" key="7">
    <source>
        <dbReference type="EMBL" id="GLW64500.1"/>
    </source>
</evidence>
<evidence type="ECO:0000256" key="2">
    <source>
        <dbReference type="ARBA" id="ARBA00022692"/>
    </source>
</evidence>
<feature type="transmembrane region" description="Helical" evidence="5">
    <location>
        <begin position="202"/>
        <end position="222"/>
    </location>
</feature>
<feature type="transmembrane region" description="Helical" evidence="5">
    <location>
        <begin position="360"/>
        <end position="383"/>
    </location>
</feature>
<dbReference type="AlphaFoldDB" id="A0A9W6PVB1"/>
<feature type="transmembrane region" description="Helical" evidence="5">
    <location>
        <begin position="298"/>
        <end position="323"/>
    </location>
</feature>
<feature type="transmembrane region" description="Helical" evidence="5">
    <location>
        <begin position="172"/>
        <end position="190"/>
    </location>
</feature>
<dbReference type="RefSeq" id="WP_106258582.1">
    <property type="nucleotide sequence ID" value="NZ_BSRZ01000005.1"/>
</dbReference>
<feature type="transmembrane region" description="Helical" evidence="5">
    <location>
        <begin position="389"/>
        <end position="411"/>
    </location>
</feature>
<keyword evidence="8" id="KW-1185">Reference proteome</keyword>
<dbReference type="PANTHER" id="PTHR23501:SF154">
    <property type="entry name" value="MULTIDRUG-EFFLUX TRANSPORTER RV1634-RELATED"/>
    <property type="match status" value="1"/>
</dbReference>
<evidence type="ECO:0000259" key="6">
    <source>
        <dbReference type="PROSITE" id="PS50850"/>
    </source>
</evidence>
<dbReference type="SUPFAM" id="SSF103473">
    <property type="entry name" value="MFS general substrate transporter"/>
    <property type="match status" value="1"/>
</dbReference>
<feature type="transmembrane region" description="Helical" evidence="5">
    <location>
        <begin position="48"/>
        <end position="71"/>
    </location>
</feature>
<feature type="transmembrane region" description="Helical" evidence="5">
    <location>
        <begin position="456"/>
        <end position="476"/>
    </location>
</feature>
<reference evidence="7" key="1">
    <citation type="submission" date="2023-02" db="EMBL/GenBank/DDBJ databases">
        <title>Actinomadura rubrobrunea NBRC 14622.</title>
        <authorList>
            <person name="Ichikawa N."/>
            <person name="Sato H."/>
            <person name="Tonouchi N."/>
        </authorList>
    </citation>
    <scope>NUCLEOTIDE SEQUENCE</scope>
    <source>
        <strain evidence="7">NBRC 14622</strain>
    </source>
</reference>
<keyword evidence="3 5" id="KW-1133">Transmembrane helix</keyword>
<dbReference type="EMBL" id="BSRZ01000005">
    <property type="protein sequence ID" value="GLW64500.1"/>
    <property type="molecule type" value="Genomic_DNA"/>
</dbReference>
<evidence type="ECO:0000256" key="4">
    <source>
        <dbReference type="ARBA" id="ARBA00023136"/>
    </source>
</evidence>
<feature type="transmembrane region" description="Helical" evidence="5">
    <location>
        <begin position="432"/>
        <end position="450"/>
    </location>
</feature>
<evidence type="ECO:0000313" key="8">
    <source>
        <dbReference type="Proteomes" id="UP001165124"/>
    </source>
</evidence>
<protein>
    <submittedName>
        <fullName evidence="7">MFS transporter</fullName>
    </submittedName>
</protein>
<dbReference type="InterPro" id="IPR036259">
    <property type="entry name" value="MFS_trans_sf"/>
</dbReference>
<accession>A0A9W6PVB1</accession>
<dbReference type="PANTHER" id="PTHR23501">
    <property type="entry name" value="MAJOR FACILITATOR SUPERFAMILY"/>
    <property type="match status" value="1"/>
</dbReference>
<feature type="transmembrane region" description="Helical" evidence="5">
    <location>
        <begin position="83"/>
        <end position="103"/>
    </location>
</feature>
<evidence type="ECO:0000256" key="1">
    <source>
        <dbReference type="ARBA" id="ARBA00004651"/>
    </source>
</evidence>
<evidence type="ECO:0000256" key="5">
    <source>
        <dbReference type="SAM" id="Phobius"/>
    </source>
</evidence>
<name>A0A9W6PVB1_9ACTN</name>
<dbReference type="InterPro" id="IPR011701">
    <property type="entry name" value="MFS"/>
</dbReference>
<feature type="transmembrane region" description="Helical" evidence="5">
    <location>
        <begin position="243"/>
        <end position="261"/>
    </location>
</feature>
<dbReference type="GO" id="GO:0005886">
    <property type="term" value="C:plasma membrane"/>
    <property type="evidence" value="ECO:0007669"/>
    <property type="project" value="UniProtKB-SubCell"/>
</dbReference>
<feature type="domain" description="Major facilitator superfamily (MFS) profile" evidence="6">
    <location>
        <begin position="49"/>
        <end position="483"/>
    </location>
</feature>
<feature type="transmembrane region" description="Helical" evidence="5">
    <location>
        <begin position="143"/>
        <end position="160"/>
    </location>
</feature>
<dbReference type="Pfam" id="PF07690">
    <property type="entry name" value="MFS_1"/>
    <property type="match status" value="1"/>
</dbReference>
<sequence length="485" mass="48794">MTTTFGSDDATAPGGAAAIDGEASAAEGKAAGAGAASAGRLLDRGHRAVTAGIVLVVTLLAFEAMAVGTVMPVTARDLDGLELYAWAFSATFIASVFALVLAGGWCDRSGPAHPLLTGLAVFVAGLAAAGFAPSMWVFVLGRAVQGLGSGLAMVPLYVVVARVYPEPLRPRAFAALSAAWVLPSLLGPAVGGTVAEHAGWRWVFLGLIPLVVPPTVMLVPALRGLRRPSGSAPPPRTARHASRVLAAVTTAAGAAALLYALDHPRWSLLPVAAAAAAGLGFGLLRLMPAGTLRMRRGLPSVVLARGLLAGAFFGTDVFIPLALTSLHGFSPTQAGVVLMGASLGWSAASQYQGRSRRPRAFFAVLGAGFVTAGVVAVTITAQLPGWWTAPAWILGGVGMGLAIGSFSVLLLELSPEDEQGVNSSALQIADTLGSSLVVGAAGAVVTGFGADRLRVGLAVAGAMVAVVAVLGVLACLRLTPSEGNG</sequence>
<dbReference type="GO" id="GO:0022857">
    <property type="term" value="F:transmembrane transporter activity"/>
    <property type="evidence" value="ECO:0007669"/>
    <property type="project" value="InterPro"/>
</dbReference>
<dbReference type="InterPro" id="IPR020846">
    <property type="entry name" value="MFS_dom"/>
</dbReference>
<comment type="caution">
    <text evidence="7">The sequence shown here is derived from an EMBL/GenBank/DDBJ whole genome shotgun (WGS) entry which is preliminary data.</text>
</comment>
<proteinExistence type="predicted"/>
<dbReference type="PRINTS" id="PR01036">
    <property type="entry name" value="TCRTETB"/>
</dbReference>
<organism evidence="7 8">
    <name type="scientific">Actinomadura rubrobrunea</name>
    <dbReference type="NCBI Taxonomy" id="115335"/>
    <lineage>
        <taxon>Bacteria</taxon>
        <taxon>Bacillati</taxon>
        <taxon>Actinomycetota</taxon>
        <taxon>Actinomycetes</taxon>
        <taxon>Streptosporangiales</taxon>
        <taxon>Thermomonosporaceae</taxon>
        <taxon>Actinomadura</taxon>
    </lineage>
</organism>
<keyword evidence="4 5" id="KW-0472">Membrane</keyword>
<feature type="transmembrane region" description="Helical" evidence="5">
    <location>
        <begin position="115"/>
        <end position="137"/>
    </location>
</feature>
<keyword evidence="2 5" id="KW-0812">Transmembrane</keyword>
<feature type="transmembrane region" description="Helical" evidence="5">
    <location>
        <begin position="329"/>
        <end position="348"/>
    </location>
</feature>
<gene>
    <name evidence="7" type="ORF">Arub01_27440</name>
</gene>
<feature type="transmembrane region" description="Helical" evidence="5">
    <location>
        <begin position="267"/>
        <end position="286"/>
    </location>
</feature>